<dbReference type="Pfam" id="PF02179">
    <property type="entry name" value="BAG"/>
    <property type="match status" value="1"/>
</dbReference>
<keyword evidence="6 12" id="KW-1133">Transmembrane helix</keyword>
<dbReference type="Proteomes" id="UP001590951">
    <property type="component" value="Unassembled WGS sequence"/>
</dbReference>
<comment type="function">
    <text evidence="9">Sterol O-acyltransferase that catalyzes the formation of stery esters.</text>
</comment>
<evidence type="ECO:0000256" key="3">
    <source>
        <dbReference type="ARBA" id="ARBA00022679"/>
    </source>
</evidence>
<name>A0ABR4B6V3_9LECA</name>
<comment type="subcellular location">
    <subcellularLocation>
        <location evidence="1">Endoplasmic reticulum membrane</location>
        <topology evidence="1">Multi-pass membrane protein</topology>
    </subcellularLocation>
</comment>
<feature type="region of interest" description="Disordered" evidence="11">
    <location>
        <begin position="701"/>
        <end position="726"/>
    </location>
</feature>
<evidence type="ECO:0000313" key="14">
    <source>
        <dbReference type="EMBL" id="KAL2053591.1"/>
    </source>
</evidence>
<evidence type="ECO:0000259" key="13">
    <source>
        <dbReference type="PROSITE" id="PS51035"/>
    </source>
</evidence>
<feature type="compositionally biased region" description="Polar residues" evidence="11">
    <location>
        <begin position="30"/>
        <end position="42"/>
    </location>
</feature>
<keyword evidence="15" id="KW-1185">Reference proteome</keyword>
<comment type="caution">
    <text evidence="14">The sequence shown here is derived from an EMBL/GenBank/DDBJ whole genome shotgun (WGS) entry which is preliminary data.</text>
</comment>
<feature type="transmembrane region" description="Helical" evidence="12">
    <location>
        <begin position="109"/>
        <end position="129"/>
    </location>
</feature>
<dbReference type="InterPro" id="IPR003103">
    <property type="entry name" value="BAG_domain"/>
</dbReference>
<dbReference type="Gene3D" id="3.10.20.90">
    <property type="entry name" value="Phosphatidylinositol 3-kinase Catalytic Subunit, Chain A, domain 1"/>
    <property type="match status" value="1"/>
</dbReference>
<evidence type="ECO:0000256" key="5">
    <source>
        <dbReference type="ARBA" id="ARBA00022824"/>
    </source>
</evidence>
<keyword evidence="7 12" id="KW-0472">Membrane</keyword>
<feature type="compositionally biased region" description="Polar residues" evidence="11">
    <location>
        <begin position="705"/>
        <end position="721"/>
    </location>
</feature>
<keyword evidence="5" id="KW-0256">Endoplasmic reticulum</keyword>
<evidence type="ECO:0000256" key="4">
    <source>
        <dbReference type="ARBA" id="ARBA00022692"/>
    </source>
</evidence>
<keyword evidence="10" id="KW-0175">Coiled coil</keyword>
<evidence type="ECO:0000256" key="6">
    <source>
        <dbReference type="ARBA" id="ARBA00022989"/>
    </source>
</evidence>
<evidence type="ECO:0000256" key="9">
    <source>
        <dbReference type="ARBA" id="ARBA00023568"/>
    </source>
</evidence>
<dbReference type="SMART" id="SM00264">
    <property type="entry name" value="BAG"/>
    <property type="match status" value="1"/>
</dbReference>
<dbReference type="InterPro" id="IPR029071">
    <property type="entry name" value="Ubiquitin-like_domsf"/>
</dbReference>
<dbReference type="InterPro" id="IPR004299">
    <property type="entry name" value="MBOAT_fam"/>
</dbReference>
<gene>
    <name evidence="14" type="ORF">ABVK25_006244</name>
</gene>
<evidence type="ECO:0000256" key="8">
    <source>
        <dbReference type="ARBA" id="ARBA00023315"/>
    </source>
</evidence>
<keyword evidence="3" id="KW-0808">Transferase</keyword>
<dbReference type="InterPro" id="IPR036533">
    <property type="entry name" value="BAG_dom_sf"/>
</dbReference>
<feature type="transmembrane region" description="Helical" evidence="12">
    <location>
        <begin position="343"/>
        <end position="366"/>
    </location>
</feature>
<evidence type="ECO:0000256" key="1">
    <source>
        <dbReference type="ARBA" id="ARBA00004477"/>
    </source>
</evidence>
<dbReference type="InterPro" id="IPR014371">
    <property type="entry name" value="Oat_ACAT_DAG_ARE"/>
</dbReference>
<feature type="transmembrane region" description="Helical" evidence="12">
    <location>
        <begin position="386"/>
        <end position="412"/>
    </location>
</feature>
<feature type="compositionally biased region" description="Basic and acidic residues" evidence="11">
    <location>
        <begin position="873"/>
        <end position="886"/>
    </location>
</feature>
<protein>
    <recommendedName>
        <fullName evidence="13">BAG domain-containing protein</fullName>
    </recommendedName>
</protein>
<reference evidence="14 15" key="1">
    <citation type="submission" date="2024-09" db="EMBL/GenBank/DDBJ databases">
        <title>Rethinking Asexuality: The Enigmatic Case of Functional Sexual Genes in Lepraria (Stereocaulaceae).</title>
        <authorList>
            <person name="Doellman M."/>
            <person name="Sun Y."/>
            <person name="Barcenas-Pena A."/>
            <person name="Lumbsch H.T."/>
            <person name="Grewe F."/>
        </authorList>
    </citation>
    <scope>NUCLEOTIDE SEQUENCE [LARGE SCALE GENOMIC DNA]</scope>
    <source>
        <strain evidence="14 15">Grewe 0041</strain>
    </source>
</reference>
<feature type="domain" description="BAG" evidence="13">
    <location>
        <begin position="943"/>
        <end position="1008"/>
    </location>
</feature>
<dbReference type="EMBL" id="JBHFEH010000020">
    <property type="protein sequence ID" value="KAL2053591.1"/>
    <property type="molecule type" value="Genomic_DNA"/>
</dbReference>
<organism evidence="14 15">
    <name type="scientific">Lepraria finkii</name>
    <dbReference type="NCBI Taxonomy" id="1340010"/>
    <lineage>
        <taxon>Eukaryota</taxon>
        <taxon>Fungi</taxon>
        <taxon>Dikarya</taxon>
        <taxon>Ascomycota</taxon>
        <taxon>Pezizomycotina</taxon>
        <taxon>Lecanoromycetes</taxon>
        <taxon>OSLEUM clade</taxon>
        <taxon>Lecanoromycetidae</taxon>
        <taxon>Lecanorales</taxon>
        <taxon>Lecanorineae</taxon>
        <taxon>Stereocaulaceae</taxon>
        <taxon>Lepraria</taxon>
    </lineage>
</organism>
<feature type="compositionally biased region" description="Basic and acidic residues" evidence="11">
    <location>
        <begin position="838"/>
        <end position="848"/>
    </location>
</feature>
<dbReference type="PANTHER" id="PTHR10408:SF9">
    <property type="entry name" value="STEROL O-ACYLTRANSFERASE 2-RELATED"/>
    <property type="match status" value="1"/>
</dbReference>
<keyword evidence="8" id="KW-0012">Acyltransferase</keyword>
<dbReference type="Gene3D" id="1.20.58.120">
    <property type="entry name" value="BAG domain"/>
    <property type="match status" value="1"/>
</dbReference>
<dbReference type="PROSITE" id="PS51035">
    <property type="entry name" value="BAG"/>
    <property type="match status" value="1"/>
</dbReference>
<evidence type="ECO:0000256" key="12">
    <source>
        <dbReference type="SAM" id="Phobius"/>
    </source>
</evidence>
<dbReference type="PANTHER" id="PTHR10408">
    <property type="entry name" value="STEROL O-ACYLTRANSFERASE"/>
    <property type="match status" value="1"/>
</dbReference>
<feature type="region of interest" description="Disordered" evidence="11">
    <location>
        <begin position="815"/>
        <end position="926"/>
    </location>
</feature>
<dbReference type="SUPFAM" id="SSF54236">
    <property type="entry name" value="Ubiquitin-like"/>
    <property type="match status" value="1"/>
</dbReference>
<evidence type="ECO:0000313" key="15">
    <source>
        <dbReference type="Proteomes" id="UP001590951"/>
    </source>
</evidence>
<feature type="compositionally biased region" description="Basic residues" evidence="11">
    <location>
        <begin position="857"/>
        <end position="872"/>
    </location>
</feature>
<feature type="transmembrane region" description="Helical" evidence="12">
    <location>
        <begin position="523"/>
        <end position="546"/>
    </location>
</feature>
<evidence type="ECO:0000256" key="10">
    <source>
        <dbReference type="SAM" id="Coils"/>
    </source>
</evidence>
<feature type="region of interest" description="Disordered" evidence="11">
    <location>
        <begin position="1"/>
        <end position="78"/>
    </location>
</feature>
<sequence>MAMAAALNGNTDQILRPRPVKPSNPMVLRAQSSEGNLKSNGSHDGPLSGVSSGRSTPLPPDAPPSAQSISSARKQVRAQQKHRMFPTVEYAARVSHFDPRSEYRDFRGFFVLFWIGLAIMVITTTLRNIKDTGYPLRHQMWDLLTTKTWELGISDGVMVGSTSLSVPLQMLFRRSKGWLRWENLGMSIHSAFQIAWLVLWVNWPFILNWTWTAQVFFTLHTLTLLMKMHSYAFYNGHLSTTEHRLSALDDPENASTAAAVRYPSSNTQLNEMDKAAEEKKNQDEKETLTQLREDLALELTSPLGQVTYPQNLSLYNYADYILCPTLCYELEYPRTPKIQWAELFWKTLAVFGCIFLLTIVSEEFIVPVLSESAVRLQGIISWSEMGLILAETISLLLFPFMVTFLLVFLVIFEYVLGAFAEISCFADRHFYSDWWNSCDWLEFSREWNIPVHHFLRRHVYGASRPYVSRNTATLITFLVSAFGHELVMGCITKKLRGYGFIAQMSQLPIVALQRTKIVRSRRLFNNVLFWSSMILGLAMMCALYVLKISAKESPNVENKSHVLFHPTYQLRPHTLTTLKVASSLVGEGLILATSQLQALYTSLPPSLQAYIDTASQTIHRNLPHQLQKYSGAPLEKATFFFAKVDPITVAIVWILPSLALLFFMSRYWGSGGPHSPYTHAGGPPVRLTADDYEYVDDDGYDAQSRYRNNSYGFPSQSQTSRHAGKADTAGLDPDILIMKHKGTTYPLHFPAFDIAEGNLKVGDLRRVAADQTKTDDPRRIKLLYKGKSLRDDHRACKEENLKQNSEILCVISAEPYRGDDGNESSSSSATSEMIANGFDDRSGPRVDVDGTLVDNRKPRKPKGHRGGKNKRRDGRDSDRSSPRDSTGHLAPPTNGLGSSSRNPSPSRHVSSPAPPPPKKPSAPGEALDMIASKFQSEFVPQCERFIERPPAEAKAKDLEYKKLSEGILAQVILKLDEVQTDGDEGLRARRKELVRETQSWLSDLDRAAKR</sequence>
<evidence type="ECO:0000256" key="7">
    <source>
        <dbReference type="ARBA" id="ARBA00023136"/>
    </source>
</evidence>
<comment type="similarity">
    <text evidence="2">Belongs to the membrane-bound acyltransferase family. Sterol o-acyltransferase subfamily.</text>
</comment>
<dbReference type="SUPFAM" id="SSF63491">
    <property type="entry name" value="BAG domain"/>
    <property type="match status" value="1"/>
</dbReference>
<dbReference type="Pfam" id="PF03062">
    <property type="entry name" value="MBOAT"/>
    <property type="match status" value="1"/>
</dbReference>
<evidence type="ECO:0000256" key="11">
    <source>
        <dbReference type="SAM" id="MobiDB-lite"/>
    </source>
</evidence>
<accession>A0ABR4B6V3</accession>
<feature type="coiled-coil region" evidence="10">
    <location>
        <begin position="266"/>
        <end position="294"/>
    </location>
</feature>
<proteinExistence type="inferred from homology"/>
<keyword evidence="4 12" id="KW-0812">Transmembrane</keyword>
<evidence type="ECO:0000256" key="2">
    <source>
        <dbReference type="ARBA" id="ARBA00009010"/>
    </source>
</evidence>